<evidence type="ECO:0000256" key="3">
    <source>
        <dbReference type="ARBA" id="ARBA00022840"/>
    </source>
</evidence>
<comment type="caution">
    <text evidence="7">The sequence shown here is derived from an EMBL/GenBank/DDBJ whole genome shotgun (WGS) entry which is preliminary data.</text>
</comment>
<organism evidence="7 8">
    <name type="scientific">Sphingobium indicum F2</name>
    <dbReference type="NCBI Taxonomy" id="1450518"/>
    <lineage>
        <taxon>Bacteria</taxon>
        <taxon>Pseudomonadati</taxon>
        <taxon>Pseudomonadota</taxon>
        <taxon>Alphaproteobacteria</taxon>
        <taxon>Sphingomonadales</taxon>
        <taxon>Sphingomonadaceae</taxon>
        <taxon>Sphingobium</taxon>
    </lineage>
</organism>
<comment type="function">
    <text evidence="6">Forms membrane-associated dynamic filaments that are essential for cell shape determination. Acts by regulating cell wall synthesis and cell elongation, and thus cell shape. A feedback loop between cell geometry and MreB localization may maintain elongated cell shape by targeting cell wall growth to regions of negative cell wall curvature.</text>
</comment>
<dbReference type="GO" id="GO:0005737">
    <property type="term" value="C:cytoplasm"/>
    <property type="evidence" value="ECO:0007669"/>
    <property type="project" value="UniProtKB-SubCell"/>
</dbReference>
<feature type="binding site" evidence="6">
    <location>
        <begin position="212"/>
        <end position="215"/>
    </location>
    <ligand>
        <name>ATP</name>
        <dbReference type="ChEBI" id="CHEBI:30616"/>
    </ligand>
</feature>
<evidence type="ECO:0000256" key="4">
    <source>
        <dbReference type="ARBA" id="ARBA00022960"/>
    </source>
</evidence>
<comment type="subunit">
    <text evidence="6">Forms polymers.</text>
</comment>
<feature type="binding site" evidence="6">
    <location>
        <begin position="18"/>
        <end position="20"/>
    </location>
    <ligand>
        <name>ATP</name>
        <dbReference type="ChEBI" id="CHEBI:30616"/>
    </ligand>
</feature>
<protein>
    <recommendedName>
        <fullName evidence="6">Cell shape-determining protein MreB</fullName>
    </recommendedName>
</protein>
<dbReference type="GO" id="GO:0005524">
    <property type="term" value="F:ATP binding"/>
    <property type="evidence" value="ECO:0007669"/>
    <property type="project" value="UniProtKB-KW"/>
</dbReference>
<proteinExistence type="inferred from homology"/>
<dbReference type="GO" id="GO:0008360">
    <property type="term" value="P:regulation of cell shape"/>
    <property type="evidence" value="ECO:0007669"/>
    <property type="project" value="UniProtKB-UniRule"/>
</dbReference>
<evidence type="ECO:0000256" key="2">
    <source>
        <dbReference type="ARBA" id="ARBA00022741"/>
    </source>
</evidence>
<dbReference type="SUPFAM" id="SSF53067">
    <property type="entry name" value="Actin-like ATPase domain"/>
    <property type="match status" value="2"/>
</dbReference>
<dbReference type="CDD" id="cd10225">
    <property type="entry name" value="ASKHA_NBD_MreB-like"/>
    <property type="match status" value="1"/>
</dbReference>
<dbReference type="HAMAP" id="MF_02207">
    <property type="entry name" value="MreB"/>
    <property type="match status" value="1"/>
</dbReference>
<sequence length="334" mass="36078">MVSFSSWMRPELAIDFGTANLRVIRRDAGVVFDEPSLCCFTDLATAPRLVAAGAAAQPMVDRTPRKLAVRRPLRRGVLQDIHTATELLRYAVPKALGRKPWRRARTLIGVPADATQAERRALLTAAADAGLSAAELVPEPLAAALGAGVRLEEPRGAIIVECGAGTTEVAVLSLGGICITRSLRAGGAALDQAIADHLHFRHKILIGRQSAERIKKDYVGEHRDLRGSDGVIEVKGRSLISMAPHSLHISFFAELDRVVEKHATSIIRVIRDVLNETPPELSHDLHLNGIILTGGGAVTPRLREMIERDTRLPVIVADDPALCVAQGLHRMLKG</sequence>
<dbReference type="AlphaFoldDB" id="A0A8E0WPW6"/>
<accession>A0A8E0WPW6</accession>
<keyword evidence="1 6" id="KW-0963">Cytoplasm</keyword>
<comment type="caution">
    <text evidence="6">Lacks conserved residue(s) required for the propagation of feature annotation.</text>
</comment>
<dbReference type="PANTHER" id="PTHR42749">
    <property type="entry name" value="CELL SHAPE-DETERMINING PROTEIN MREB"/>
    <property type="match status" value="1"/>
</dbReference>
<dbReference type="InterPro" id="IPR043129">
    <property type="entry name" value="ATPase_NBD"/>
</dbReference>
<reference evidence="7 8" key="1">
    <citation type="submission" date="2014-05" db="EMBL/GenBank/DDBJ databases">
        <title>Genome Announcement of Sphingobium lucknowense F2.</title>
        <authorList>
            <person name="Lal R."/>
            <person name="Negi V."/>
            <person name="Lata P."/>
            <person name="Sangwan N."/>
            <person name="Gupta S.K."/>
            <person name="Rao D.L.N."/>
            <person name="Das S."/>
        </authorList>
    </citation>
    <scope>NUCLEOTIDE SEQUENCE [LARGE SCALE GENOMIC DNA]</scope>
    <source>
        <strain evidence="7 8">F2</strain>
    </source>
</reference>
<dbReference type="InterPro" id="IPR004753">
    <property type="entry name" value="MreB"/>
</dbReference>
<dbReference type="InterPro" id="IPR056546">
    <property type="entry name" value="MreB_MamK-like"/>
</dbReference>
<dbReference type="GO" id="GO:0000902">
    <property type="term" value="P:cell morphogenesis"/>
    <property type="evidence" value="ECO:0007669"/>
    <property type="project" value="InterPro"/>
</dbReference>
<dbReference type="PRINTS" id="PR01652">
    <property type="entry name" value="SHAPEPROTEIN"/>
</dbReference>
<keyword evidence="4 6" id="KW-0133">Cell shape</keyword>
<name>A0A8E0WPW6_9SPHN</name>
<dbReference type="Pfam" id="PF06723">
    <property type="entry name" value="MreB_Mbl"/>
    <property type="match status" value="1"/>
</dbReference>
<dbReference type="Gene3D" id="3.30.420.40">
    <property type="match status" value="3"/>
</dbReference>
<comment type="subcellular location">
    <subcellularLocation>
        <location evidence="6">Cytoplasm</location>
    </subcellularLocation>
    <text evidence="6">Membrane-associated.</text>
</comment>
<evidence type="ECO:0000256" key="5">
    <source>
        <dbReference type="ARBA" id="ARBA00023458"/>
    </source>
</evidence>
<gene>
    <name evidence="6" type="primary">mreB</name>
    <name evidence="7" type="ORF">AL00_16980</name>
</gene>
<evidence type="ECO:0000313" key="7">
    <source>
        <dbReference type="EMBL" id="KER35276.1"/>
    </source>
</evidence>
<keyword evidence="2 6" id="KW-0547">Nucleotide-binding</keyword>
<evidence type="ECO:0000256" key="1">
    <source>
        <dbReference type="ARBA" id="ARBA00022490"/>
    </source>
</evidence>
<comment type="similarity">
    <text evidence="5 6">Belongs to the FtsA/MreB family.</text>
</comment>
<dbReference type="EMBL" id="JANF02000081">
    <property type="protein sequence ID" value="KER35276.1"/>
    <property type="molecule type" value="Genomic_DNA"/>
</dbReference>
<evidence type="ECO:0000313" key="8">
    <source>
        <dbReference type="Proteomes" id="UP000028135"/>
    </source>
</evidence>
<feature type="binding site" evidence="6">
    <location>
        <begin position="164"/>
        <end position="166"/>
    </location>
    <ligand>
        <name>ATP</name>
        <dbReference type="ChEBI" id="CHEBI:30616"/>
    </ligand>
</feature>
<dbReference type="RefSeq" id="WP_020818183.1">
    <property type="nucleotide sequence ID" value="NZ_JANF02000081.1"/>
</dbReference>
<dbReference type="PANTHER" id="PTHR42749:SF1">
    <property type="entry name" value="CELL SHAPE-DETERMINING PROTEIN MREB"/>
    <property type="match status" value="1"/>
</dbReference>
<evidence type="ECO:0000256" key="6">
    <source>
        <dbReference type="HAMAP-Rule" id="MF_02207"/>
    </source>
</evidence>
<keyword evidence="3 6" id="KW-0067">ATP-binding</keyword>
<dbReference type="Proteomes" id="UP000028135">
    <property type="component" value="Unassembled WGS sequence"/>
</dbReference>